<evidence type="ECO:0000256" key="4">
    <source>
        <dbReference type="SAM" id="MobiDB-lite"/>
    </source>
</evidence>
<dbReference type="GO" id="GO:0042273">
    <property type="term" value="P:ribosomal large subunit biogenesis"/>
    <property type="evidence" value="ECO:0007669"/>
    <property type="project" value="TreeGrafter"/>
</dbReference>
<feature type="region of interest" description="Disordered" evidence="4">
    <location>
        <begin position="50"/>
        <end position="358"/>
    </location>
</feature>
<feature type="compositionally biased region" description="Basic and acidic residues" evidence="4">
    <location>
        <begin position="127"/>
        <end position="150"/>
    </location>
</feature>
<comment type="subcellular location">
    <subcellularLocation>
        <location evidence="1">Nucleus</location>
    </subcellularLocation>
</comment>
<protein>
    <recommendedName>
        <fullName evidence="8">Ribosomal RNA-processing protein 14/surfeit locus protein 6 C-terminal domain-containing protein</fullName>
    </recommendedName>
</protein>
<evidence type="ECO:0000256" key="2">
    <source>
        <dbReference type="ARBA" id="ARBA00005904"/>
    </source>
</evidence>
<dbReference type="Pfam" id="PF15459">
    <property type="entry name" value="RRP14"/>
    <property type="match status" value="1"/>
</dbReference>
<dbReference type="AlphaFoldDB" id="A0A7S3VL65"/>
<feature type="compositionally biased region" description="Basic and acidic residues" evidence="4">
    <location>
        <begin position="337"/>
        <end position="349"/>
    </location>
</feature>
<feature type="compositionally biased region" description="Low complexity" evidence="4">
    <location>
        <begin position="258"/>
        <end position="269"/>
    </location>
</feature>
<evidence type="ECO:0000313" key="7">
    <source>
        <dbReference type="EMBL" id="CAE0492608.1"/>
    </source>
</evidence>
<feature type="domain" description="Ribosomal RNA-processing protein 14/surfeit locus protein 6 C-terminal" evidence="5">
    <location>
        <begin position="135"/>
        <end position="333"/>
    </location>
</feature>
<feature type="domain" description="Ribosomal RNA-processing protein 14 N-terminal" evidence="6">
    <location>
        <begin position="11"/>
        <end position="68"/>
    </location>
</feature>
<feature type="compositionally biased region" description="Basic and acidic residues" evidence="4">
    <location>
        <begin position="210"/>
        <end position="221"/>
    </location>
</feature>
<feature type="compositionally biased region" description="Basic residues" evidence="4">
    <location>
        <begin position="325"/>
        <end position="336"/>
    </location>
</feature>
<feature type="compositionally biased region" description="Basic and acidic residues" evidence="4">
    <location>
        <begin position="270"/>
        <end position="314"/>
    </location>
</feature>
<evidence type="ECO:0000259" key="5">
    <source>
        <dbReference type="Pfam" id="PF04935"/>
    </source>
</evidence>
<sequence>MTGLVDTDAMLAHSRFFDHLVDLIPAKYYRADEHEHVELRFLPQQAKAAAKQDFKKQAKANKRRKLDPNGGEHNSSEDEEAQPGPGSAHAAATANLGGSNCSREELQARLHKKIEDVQQLRGHKDKKQVAKEAKEWRQKTLQDNARHKQQEQQQQQQGPGNKRKGAPTSEQEKQKAKKKSDPEAQPEDHPSTSGRAHSDKQQQGSEADFEFARIEFEDRKPQHGKKKLTKQQLLEAAEAKAQEAAAAEGNEEAKAKQAAEAWRNAMARAGGDKVLDDPKLLRRSLKKEAKRKEKHSKAWQERKASQEEQKEKAQNRRQANLQARSKAKIDKKKAKSDKKLLRAGFEGRKSGFIGGNKK</sequence>
<evidence type="ECO:0000256" key="3">
    <source>
        <dbReference type="ARBA" id="ARBA00023242"/>
    </source>
</evidence>
<feature type="compositionally biased region" description="Basic and acidic residues" evidence="4">
    <location>
        <begin position="102"/>
        <end position="118"/>
    </location>
</feature>
<organism evidence="7">
    <name type="scientific">Dunaliella tertiolecta</name>
    <name type="common">Green alga</name>
    <dbReference type="NCBI Taxonomy" id="3047"/>
    <lineage>
        <taxon>Eukaryota</taxon>
        <taxon>Viridiplantae</taxon>
        <taxon>Chlorophyta</taxon>
        <taxon>core chlorophytes</taxon>
        <taxon>Chlorophyceae</taxon>
        <taxon>CS clade</taxon>
        <taxon>Chlamydomonadales</taxon>
        <taxon>Dunaliellaceae</taxon>
        <taxon>Dunaliella</taxon>
    </lineage>
</organism>
<accession>A0A7S3VL65</accession>
<dbReference type="PANTHER" id="PTHR14369:SF0">
    <property type="entry name" value="SURFEIT LOCUS PROTEIN 6"/>
    <property type="match status" value="1"/>
</dbReference>
<keyword evidence="3" id="KW-0539">Nucleus</keyword>
<dbReference type="InterPro" id="IPR007019">
    <property type="entry name" value="SURF6"/>
</dbReference>
<reference evidence="7" key="1">
    <citation type="submission" date="2021-01" db="EMBL/GenBank/DDBJ databases">
        <authorList>
            <person name="Corre E."/>
            <person name="Pelletier E."/>
            <person name="Niang G."/>
            <person name="Scheremetjew M."/>
            <person name="Finn R."/>
            <person name="Kale V."/>
            <person name="Holt S."/>
            <person name="Cochrane G."/>
            <person name="Meng A."/>
            <person name="Brown T."/>
            <person name="Cohen L."/>
        </authorList>
    </citation>
    <scope>NUCLEOTIDE SEQUENCE</scope>
    <source>
        <strain evidence="7">CCMP1320</strain>
    </source>
</reference>
<dbReference type="GO" id="GO:0003723">
    <property type="term" value="F:RNA binding"/>
    <property type="evidence" value="ECO:0007669"/>
    <property type="project" value="TreeGrafter"/>
</dbReference>
<dbReference type="InterPro" id="IPR029188">
    <property type="entry name" value="Rrp14_N"/>
</dbReference>
<evidence type="ECO:0000259" key="6">
    <source>
        <dbReference type="Pfam" id="PF15459"/>
    </source>
</evidence>
<dbReference type="PANTHER" id="PTHR14369">
    <property type="entry name" value="SURFEIT LOCUS PROTEIN 6"/>
    <property type="match status" value="1"/>
</dbReference>
<dbReference type="EMBL" id="HBIP01013382">
    <property type="protein sequence ID" value="CAE0492608.1"/>
    <property type="molecule type" value="Transcribed_RNA"/>
</dbReference>
<dbReference type="InterPro" id="IPR029190">
    <property type="entry name" value="Rrp14/SURF6_C"/>
</dbReference>
<feature type="compositionally biased region" description="Basic and acidic residues" evidence="4">
    <location>
        <begin position="170"/>
        <end position="200"/>
    </location>
</feature>
<dbReference type="GO" id="GO:0042274">
    <property type="term" value="P:ribosomal small subunit biogenesis"/>
    <property type="evidence" value="ECO:0007669"/>
    <property type="project" value="TreeGrafter"/>
</dbReference>
<proteinExistence type="inferred from homology"/>
<gene>
    <name evidence="7" type="ORF">DTER00134_LOCUS7681</name>
</gene>
<comment type="similarity">
    <text evidence="2">Belongs to the SURF6 family.</text>
</comment>
<name>A0A7S3VL65_DUNTE</name>
<dbReference type="GO" id="GO:0003677">
    <property type="term" value="F:DNA binding"/>
    <property type="evidence" value="ECO:0007669"/>
    <property type="project" value="TreeGrafter"/>
</dbReference>
<evidence type="ECO:0000256" key="1">
    <source>
        <dbReference type="ARBA" id="ARBA00004123"/>
    </source>
</evidence>
<dbReference type="Pfam" id="PF04935">
    <property type="entry name" value="SURF6"/>
    <property type="match status" value="1"/>
</dbReference>
<evidence type="ECO:0008006" key="8">
    <source>
        <dbReference type="Google" id="ProtNLM"/>
    </source>
</evidence>
<dbReference type="GO" id="GO:0005730">
    <property type="term" value="C:nucleolus"/>
    <property type="evidence" value="ECO:0007669"/>
    <property type="project" value="TreeGrafter"/>
</dbReference>